<evidence type="ECO:0000256" key="8">
    <source>
        <dbReference type="SAM" id="MobiDB-lite"/>
    </source>
</evidence>
<feature type="transmembrane region" description="Helical" evidence="9">
    <location>
        <begin position="462"/>
        <end position="480"/>
    </location>
</feature>
<evidence type="ECO:0000256" key="2">
    <source>
        <dbReference type="ARBA" id="ARBA00022676"/>
    </source>
</evidence>
<feature type="transmembrane region" description="Helical" evidence="9">
    <location>
        <begin position="436"/>
        <end position="455"/>
    </location>
</feature>
<keyword evidence="11" id="KW-1185">Reference proteome</keyword>
<dbReference type="InterPro" id="IPR049829">
    <property type="entry name" value="MptA/B-like"/>
</dbReference>
<organism evidence="10 11">
    <name type="scientific">Aciditerrimonas ferrireducens</name>
    <dbReference type="NCBI Taxonomy" id="667306"/>
    <lineage>
        <taxon>Bacteria</taxon>
        <taxon>Bacillati</taxon>
        <taxon>Actinomycetota</taxon>
        <taxon>Acidimicrobiia</taxon>
        <taxon>Acidimicrobiales</taxon>
        <taxon>Acidimicrobiaceae</taxon>
        <taxon>Aciditerrimonas</taxon>
    </lineage>
</organism>
<reference evidence="10 11" key="1">
    <citation type="submission" date="2024-09" db="EMBL/GenBank/DDBJ databases">
        <authorList>
            <person name="Sun Q."/>
            <person name="Mori K."/>
        </authorList>
    </citation>
    <scope>NUCLEOTIDE SEQUENCE [LARGE SCALE GENOMIC DNA]</scope>
    <source>
        <strain evidence="10 11">JCM 15389</strain>
    </source>
</reference>
<name>A0ABV6C135_9ACTN</name>
<keyword evidence="2 10" id="KW-0328">Glycosyltransferase</keyword>
<feature type="transmembrane region" description="Helical" evidence="9">
    <location>
        <begin position="253"/>
        <end position="274"/>
    </location>
</feature>
<evidence type="ECO:0000256" key="5">
    <source>
        <dbReference type="ARBA" id="ARBA00022989"/>
    </source>
</evidence>
<feature type="transmembrane region" description="Helical" evidence="9">
    <location>
        <begin position="531"/>
        <end position="551"/>
    </location>
</feature>
<dbReference type="Proteomes" id="UP001589788">
    <property type="component" value="Unassembled WGS sequence"/>
</dbReference>
<feature type="transmembrane region" description="Helical" evidence="9">
    <location>
        <begin position="500"/>
        <end position="519"/>
    </location>
</feature>
<feature type="transmembrane region" description="Helical" evidence="9">
    <location>
        <begin position="128"/>
        <end position="149"/>
    </location>
</feature>
<feature type="transmembrane region" description="Helical" evidence="9">
    <location>
        <begin position="86"/>
        <end position="108"/>
    </location>
</feature>
<sequence length="574" mass="60453">MARGAEEEDRGSVVAGRSGAEAEGLGIQEPGFSRWLPAWLDRSLDRVTAWDTAMRSRWPFKAIVGPEIDPAQVEGSGARLLVRPALLGLVGLCAIAAGASQPSSPFALKLPGSWFFGVPSPGSHPSTTGLFLGLVAVYGGLLLLMRAWFSMARTLATVPGVPVRAVGWVLVLWCLPMLVAPPVFSHDVYAYAAQGEMMSRHIDPYRFGPNVLGIGAPFQRLVDPIWGNAPAPYGPLFLLVDGWLVSLSGHHELLAIVLLRLVELLGVAMIAVGVPDLARSYGKDPATAFTLGVLNPIVILYLVGSAHNDALMVGFLVLGIAAYRRDRPLLGVLLCALGTAIKAPAALGCLYIGWTWLGPNATWKQRIRPVVLAGVVSVLVVQATAEIAGLGWGWVANLDTPGTVTSWLAPATGVGLLLTHVVHGLGISVAGTVIRSLTRVLGLALAGGVGLWLLWHYQRFGILRAMGATLVLVVALGPVVQPWYLSWGFVVLAPIASTRLRPWLAGLSMATAFIGLPGGRQLLGELPSHPASMAIALLALLFILTVPLTPLGRGAGPEGPDGVPGREDEELATT</sequence>
<accession>A0ABV6C135</accession>
<keyword evidence="5 9" id="KW-1133">Transmembrane helix</keyword>
<evidence type="ECO:0000313" key="11">
    <source>
        <dbReference type="Proteomes" id="UP001589788"/>
    </source>
</evidence>
<gene>
    <name evidence="10" type="primary">mptB</name>
    <name evidence="10" type="ORF">ACFFRE_04420</name>
</gene>
<proteinExistence type="inferred from homology"/>
<protein>
    <submittedName>
        <fullName evidence="10">Polyprenol phosphomannose-dependent alpha 1,6 mannosyltransferase MptB</fullName>
    </submittedName>
</protein>
<evidence type="ECO:0000256" key="9">
    <source>
        <dbReference type="SAM" id="Phobius"/>
    </source>
</evidence>
<feature type="transmembrane region" description="Helical" evidence="9">
    <location>
        <begin position="407"/>
        <end position="430"/>
    </location>
</feature>
<evidence type="ECO:0000256" key="1">
    <source>
        <dbReference type="ARBA" id="ARBA00004141"/>
    </source>
</evidence>
<feature type="transmembrane region" description="Helical" evidence="9">
    <location>
        <begin position="369"/>
        <end position="395"/>
    </location>
</feature>
<dbReference type="RefSeq" id="WP_377788603.1">
    <property type="nucleotide sequence ID" value="NZ_JBHLYQ010000029.1"/>
</dbReference>
<feature type="transmembrane region" description="Helical" evidence="9">
    <location>
        <begin position="332"/>
        <end position="357"/>
    </location>
</feature>
<comment type="caution">
    <text evidence="10">The sequence shown here is derived from an EMBL/GenBank/DDBJ whole genome shotgun (WGS) entry which is preliminary data.</text>
</comment>
<dbReference type="GO" id="GO:0016757">
    <property type="term" value="F:glycosyltransferase activity"/>
    <property type="evidence" value="ECO:0007669"/>
    <property type="project" value="UniProtKB-KW"/>
</dbReference>
<evidence type="ECO:0000313" key="10">
    <source>
        <dbReference type="EMBL" id="MFC0081397.1"/>
    </source>
</evidence>
<dbReference type="Pfam" id="PF26314">
    <property type="entry name" value="MptA_B_family"/>
    <property type="match status" value="1"/>
</dbReference>
<dbReference type="EMBL" id="JBHLYQ010000029">
    <property type="protein sequence ID" value="MFC0081397.1"/>
    <property type="molecule type" value="Genomic_DNA"/>
</dbReference>
<keyword evidence="6 9" id="KW-0472">Membrane</keyword>
<evidence type="ECO:0000256" key="3">
    <source>
        <dbReference type="ARBA" id="ARBA00022679"/>
    </source>
</evidence>
<comment type="subcellular location">
    <subcellularLocation>
        <location evidence="1">Membrane</location>
        <topology evidence="1">Multi-pass membrane protein</topology>
    </subcellularLocation>
</comment>
<feature type="transmembrane region" description="Helical" evidence="9">
    <location>
        <begin position="161"/>
        <end position="179"/>
    </location>
</feature>
<keyword evidence="4 9" id="KW-0812">Transmembrane</keyword>
<keyword evidence="3" id="KW-0808">Transferase</keyword>
<evidence type="ECO:0000256" key="6">
    <source>
        <dbReference type="ARBA" id="ARBA00023136"/>
    </source>
</evidence>
<evidence type="ECO:0000256" key="4">
    <source>
        <dbReference type="ARBA" id="ARBA00022692"/>
    </source>
</evidence>
<comment type="similarity">
    <text evidence="7">Belongs to the MptA/B family.</text>
</comment>
<dbReference type="NCBIfam" id="NF038066">
    <property type="entry name" value="MptB"/>
    <property type="match status" value="1"/>
</dbReference>
<feature type="transmembrane region" description="Helical" evidence="9">
    <location>
        <begin position="310"/>
        <end position="325"/>
    </location>
</feature>
<feature type="region of interest" description="Disordered" evidence="8">
    <location>
        <begin position="554"/>
        <end position="574"/>
    </location>
</feature>
<evidence type="ECO:0000256" key="7">
    <source>
        <dbReference type="ARBA" id="ARBA00043987"/>
    </source>
</evidence>